<evidence type="ECO:0000259" key="1">
    <source>
        <dbReference type="Pfam" id="PF01872"/>
    </source>
</evidence>
<comment type="caution">
    <text evidence="2">The sequence shown here is derived from an EMBL/GenBank/DDBJ whole genome shotgun (WGS) entry which is preliminary data.</text>
</comment>
<accession>A0A926N9J5</accession>
<name>A0A926N9J5_9BACL</name>
<evidence type="ECO:0000313" key="2">
    <source>
        <dbReference type="EMBL" id="MBD1371000.1"/>
    </source>
</evidence>
<proteinExistence type="predicted"/>
<protein>
    <submittedName>
        <fullName evidence="2">Dihydrofolate reductase family protein</fullName>
    </submittedName>
</protein>
<dbReference type="RefSeq" id="WP_191139101.1">
    <property type="nucleotide sequence ID" value="NZ_JACXAG020000002.1"/>
</dbReference>
<dbReference type="Pfam" id="PF01872">
    <property type="entry name" value="RibD_C"/>
    <property type="match status" value="1"/>
</dbReference>
<dbReference type="AlphaFoldDB" id="A0A926N9J5"/>
<feature type="domain" description="Bacterial bifunctional deaminase-reductase C-terminal" evidence="1">
    <location>
        <begin position="3"/>
        <end position="55"/>
    </location>
</feature>
<dbReference type="GO" id="GO:0009231">
    <property type="term" value="P:riboflavin biosynthetic process"/>
    <property type="evidence" value="ECO:0007669"/>
    <property type="project" value="InterPro"/>
</dbReference>
<reference evidence="2" key="1">
    <citation type="submission" date="2020-09" db="EMBL/GenBank/DDBJ databases">
        <title>A novel bacterium of genus Hazenella, isolated from South China Sea.</title>
        <authorList>
            <person name="Huang H."/>
            <person name="Mo K."/>
            <person name="Hu Y."/>
        </authorList>
    </citation>
    <scope>NUCLEOTIDE SEQUENCE</scope>
    <source>
        <strain evidence="2">IB182357</strain>
    </source>
</reference>
<evidence type="ECO:0000313" key="3">
    <source>
        <dbReference type="Proteomes" id="UP000661691"/>
    </source>
</evidence>
<dbReference type="Proteomes" id="UP000661691">
    <property type="component" value="Unassembled WGS sequence"/>
</dbReference>
<dbReference type="EMBL" id="JACXAH010000002">
    <property type="protein sequence ID" value="MBD1371000.1"/>
    <property type="molecule type" value="Genomic_DNA"/>
</dbReference>
<sequence length="62" mass="6629">MVNDCVPKVVIFIAPKLLGGKESITPISGIGFNRMAESVQLTNITVRRLGEDICITGDVQGI</sequence>
<gene>
    <name evidence="2" type="ORF">IC620_01310</name>
</gene>
<dbReference type="SUPFAM" id="SSF53597">
    <property type="entry name" value="Dihydrofolate reductase-like"/>
    <property type="match status" value="1"/>
</dbReference>
<dbReference type="InterPro" id="IPR002734">
    <property type="entry name" value="RibDG_C"/>
</dbReference>
<dbReference type="InterPro" id="IPR024072">
    <property type="entry name" value="DHFR-like_dom_sf"/>
</dbReference>
<organism evidence="2 3">
    <name type="scientific">Polycladospora coralii</name>
    <dbReference type="NCBI Taxonomy" id="2771432"/>
    <lineage>
        <taxon>Bacteria</taxon>
        <taxon>Bacillati</taxon>
        <taxon>Bacillota</taxon>
        <taxon>Bacilli</taxon>
        <taxon>Bacillales</taxon>
        <taxon>Thermoactinomycetaceae</taxon>
        <taxon>Polycladospora</taxon>
    </lineage>
</organism>
<keyword evidence="3" id="KW-1185">Reference proteome</keyword>
<dbReference type="GO" id="GO:0008703">
    <property type="term" value="F:5-amino-6-(5-phosphoribosylamino)uracil reductase activity"/>
    <property type="evidence" value="ECO:0007669"/>
    <property type="project" value="InterPro"/>
</dbReference>
<dbReference type="Gene3D" id="3.40.430.10">
    <property type="entry name" value="Dihydrofolate Reductase, subunit A"/>
    <property type="match status" value="1"/>
</dbReference>